<keyword evidence="2" id="KW-0472">Membrane</keyword>
<dbReference type="Proteomes" id="UP000605568">
    <property type="component" value="Unassembled WGS sequence"/>
</dbReference>
<name>A0ABQ3MBT3_9PSEU</name>
<organism evidence="3 4">
    <name type="scientific">Lentzea cavernae</name>
    <dbReference type="NCBI Taxonomy" id="2020703"/>
    <lineage>
        <taxon>Bacteria</taxon>
        <taxon>Bacillati</taxon>
        <taxon>Actinomycetota</taxon>
        <taxon>Actinomycetes</taxon>
        <taxon>Pseudonocardiales</taxon>
        <taxon>Pseudonocardiaceae</taxon>
        <taxon>Lentzea</taxon>
    </lineage>
</organism>
<dbReference type="RefSeq" id="WP_191298479.1">
    <property type="nucleotide sequence ID" value="NZ_BNAR01000004.1"/>
</dbReference>
<feature type="compositionally biased region" description="Basic and acidic residues" evidence="1">
    <location>
        <begin position="46"/>
        <end position="56"/>
    </location>
</feature>
<evidence type="ECO:0000313" key="3">
    <source>
        <dbReference type="EMBL" id="GHH38837.1"/>
    </source>
</evidence>
<accession>A0ABQ3MBT3</accession>
<keyword evidence="2" id="KW-1133">Transmembrane helix</keyword>
<sequence>MPNNSIRDPIDHEETDMFRKATAATLVLAAVPAVLTMTILTGTAQADHDRRGDGHGCHASRTHTAADGDTPWGSATCDDDTPWGRSRPTSGRPAGGDSGCGDTPWG</sequence>
<feature type="region of interest" description="Disordered" evidence="1">
    <location>
        <begin position="43"/>
        <end position="106"/>
    </location>
</feature>
<keyword evidence="4" id="KW-1185">Reference proteome</keyword>
<dbReference type="EMBL" id="BNAR01000004">
    <property type="protein sequence ID" value="GHH38837.1"/>
    <property type="molecule type" value="Genomic_DNA"/>
</dbReference>
<feature type="transmembrane region" description="Helical" evidence="2">
    <location>
        <begin position="21"/>
        <end position="40"/>
    </location>
</feature>
<evidence type="ECO:0000256" key="2">
    <source>
        <dbReference type="SAM" id="Phobius"/>
    </source>
</evidence>
<proteinExistence type="predicted"/>
<evidence type="ECO:0008006" key="5">
    <source>
        <dbReference type="Google" id="ProtNLM"/>
    </source>
</evidence>
<evidence type="ECO:0000256" key="1">
    <source>
        <dbReference type="SAM" id="MobiDB-lite"/>
    </source>
</evidence>
<protein>
    <recommendedName>
        <fullName evidence="5">Secreted protein</fullName>
    </recommendedName>
</protein>
<evidence type="ECO:0000313" key="4">
    <source>
        <dbReference type="Proteomes" id="UP000605568"/>
    </source>
</evidence>
<keyword evidence="2" id="KW-0812">Transmembrane</keyword>
<reference evidence="4" key="1">
    <citation type="journal article" date="2019" name="Int. J. Syst. Evol. Microbiol.">
        <title>The Global Catalogue of Microorganisms (GCM) 10K type strain sequencing project: providing services to taxonomists for standard genome sequencing and annotation.</title>
        <authorList>
            <consortium name="The Broad Institute Genomics Platform"/>
            <consortium name="The Broad Institute Genome Sequencing Center for Infectious Disease"/>
            <person name="Wu L."/>
            <person name="Ma J."/>
        </authorList>
    </citation>
    <scope>NUCLEOTIDE SEQUENCE [LARGE SCALE GENOMIC DNA]</scope>
    <source>
        <strain evidence="4">CGMCC 4.7367</strain>
    </source>
</reference>
<gene>
    <name evidence="3" type="ORF">GCM10017774_29420</name>
</gene>
<comment type="caution">
    <text evidence="3">The sequence shown here is derived from an EMBL/GenBank/DDBJ whole genome shotgun (WGS) entry which is preliminary data.</text>
</comment>